<protein>
    <submittedName>
        <fullName evidence="1">Uncharacterized protein</fullName>
    </submittedName>
</protein>
<reference evidence="1" key="1">
    <citation type="journal article" date="2019" name="Nat. Med.">
        <title>A library of human gut bacterial isolates paired with longitudinal multiomics data enables mechanistic microbiome research.</title>
        <authorList>
            <person name="Poyet M."/>
            <person name="Groussin M."/>
            <person name="Gibbons S.M."/>
            <person name="Avila-Pacheco J."/>
            <person name="Jiang X."/>
            <person name="Kearney S.M."/>
            <person name="Perrotta A.R."/>
            <person name="Berdy B."/>
            <person name="Zhao S."/>
            <person name="Lieberman T.D."/>
            <person name="Swanson P.K."/>
            <person name="Smith M."/>
            <person name="Roesemann S."/>
            <person name="Alexander J.E."/>
            <person name="Rich S.A."/>
            <person name="Livny J."/>
            <person name="Vlamakis H."/>
            <person name="Clish C."/>
            <person name="Bullock K."/>
            <person name="Deik A."/>
            <person name="Scott J."/>
            <person name="Pierce K.A."/>
            <person name="Xavier R.J."/>
            <person name="Alm E.J."/>
        </authorList>
    </citation>
    <scope>NUCLEOTIDE SEQUENCE</scope>
    <source>
        <strain evidence="1">BIOML-A18</strain>
    </source>
</reference>
<comment type="caution">
    <text evidence="1">The sequence shown here is derived from an EMBL/GenBank/DDBJ whole genome shotgun (WGS) entry which is preliminary data.</text>
</comment>
<sequence length="154" mass="17937">MAAISRKMTAASLLTDAIEILRQSLFIKRNAGQGSRFKAAFVRHFFNFDIWEQTAFAKCSAAKHLSDQRAKTCSRVTGKTALFEIYARKRQTLLRARTFSRRFPKYEFFALISSDYHAYVKEAGKKLCLKLKNRMICNQSLYYVLSSIQFKYKF</sequence>
<dbReference type="RefSeq" id="WP_154237180.1">
    <property type="nucleotide sequence ID" value="NZ_WKNS01000028.1"/>
</dbReference>
<dbReference type="AlphaFoldDB" id="A0A6A8HID0"/>
<proteinExistence type="predicted"/>
<evidence type="ECO:0000313" key="1">
    <source>
        <dbReference type="EMBL" id="MSA68746.1"/>
    </source>
</evidence>
<dbReference type="EMBL" id="WKOD01000016">
    <property type="protein sequence ID" value="MSA68746.1"/>
    <property type="molecule type" value="Genomic_DNA"/>
</dbReference>
<name>A0A6A8HID0_9LACO</name>
<accession>A0A6A8HID0</accession>
<gene>
    <name evidence="1" type="ORF">GKC89_06560</name>
</gene>
<organism evidence="1">
    <name type="scientific">Ligilactobacillus ruminis</name>
    <dbReference type="NCBI Taxonomy" id="1623"/>
    <lineage>
        <taxon>Bacteria</taxon>
        <taxon>Bacillati</taxon>
        <taxon>Bacillota</taxon>
        <taxon>Bacilli</taxon>
        <taxon>Lactobacillales</taxon>
        <taxon>Lactobacillaceae</taxon>
        <taxon>Ligilactobacillus</taxon>
    </lineage>
</organism>